<organism evidence="1 2">
    <name type="scientific">Ferroacidibacillus organovorans</name>
    <dbReference type="NCBI Taxonomy" id="1765683"/>
    <lineage>
        <taxon>Bacteria</taxon>
        <taxon>Bacillati</taxon>
        <taxon>Bacillota</taxon>
        <taxon>Bacilli</taxon>
        <taxon>Bacillales</taxon>
        <taxon>Alicyclobacillaceae</taxon>
        <taxon>Ferroacidibacillus</taxon>
    </lineage>
</organism>
<name>A0A1V4ETI4_9BACL</name>
<comment type="caution">
    <text evidence="1">The sequence shown here is derived from an EMBL/GenBank/DDBJ whole genome shotgun (WGS) entry which is preliminary data.</text>
</comment>
<proteinExistence type="predicted"/>
<accession>A0A1V4ETI4</accession>
<sequence>MIEEDVMYDEQETTETRFVGILGQVGRYDLAITKSAHFFGKSLVTNLTTGRSGVLDRTDCESSELLMHVFHVSAEEAKELCIILPDRV</sequence>
<dbReference type="InterPro" id="IPR021415">
    <property type="entry name" value="SAV0927-like"/>
</dbReference>
<reference evidence="1 2" key="1">
    <citation type="submission" date="2017-02" db="EMBL/GenBank/DDBJ databases">
        <title>Draft genome of Acidibacillus ferrooxidans Huett2.</title>
        <authorList>
            <person name="Schopf S."/>
        </authorList>
    </citation>
    <scope>NUCLEOTIDE SEQUENCE [LARGE SCALE GENOMIC DNA]</scope>
    <source>
        <strain evidence="1 2">Huett2</strain>
    </source>
</reference>
<keyword evidence="2" id="KW-1185">Reference proteome</keyword>
<evidence type="ECO:0000313" key="1">
    <source>
        <dbReference type="EMBL" id="OPG16247.1"/>
    </source>
</evidence>
<dbReference type="OrthoDB" id="2381902at2"/>
<protein>
    <submittedName>
        <fullName evidence="1">Uncharacterized protein</fullName>
    </submittedName>
</protein>
<evidence type="ECO:0000313" key="2">
    <source>
        <dbReference type="Proteomes" id="UP000190229"/>
    </source>
</evidence>
<dbReference type="EMBL" id="MWPS01000021">
    <property type="protein sequence ID" value="OPG16247.1"/>
    <property type="molecule type" value="Genomic_DNA"/>
</dbReference>
<gene>
    <name evidence="1" type="ORF">B2M26_08020</name>
</gene>
<dbReference type="AlphaFoldDB" id="A0A1V4ETI4"/>
<dbReference type="Proteomes" id="UP000190229">
    <property type="component" value="Unassembled WGS sequence"/>
</dbReference>
<dbReference type="RefSeq" id="WP_079290533.1">
    <property type="nucleotide sequence ID" value="NZ_LSUQ01000076.1"/>
</dbReference>
<dbReference type="Pfam" id="PF11256">
    <property type="entry name" value="SAV0927-like"/>
    <property type="match status" value="1"/>
</dbReference>